<sequence>MPPAYNDNQESPHAANFRLPPKRNSKAVNNAFSSYDKCRPETNSLYNATMIEVNDLFEAFYLNVKMDRTDHGNLERKEYMQRQIELKVDDVRTGRLSSEKATRIIHSIACVLGFELSMQTSRLTCVLWGMDTNVTRSDIYESMKKFGEIDKVALATGNKGFAICRFKSCDAVRAAIEGSFHEKHFVQDLYAYVHELTPTFSAYDKFPPLFIKTKKAKKSALLAVCMRLFSLPFIEKNRASKKRKKRLGGYSPLN</sequence>
<protein>
    <recommendedName>
        <fullName evidence="2">RRM domain-containing protein</fullName>
    </recommendedName>
</protein>
<name>A0A7S1BIR8_9STRA</name>
<dbReference type="GO" id="GO:0003723">
    <property type="term" value="F:RNA binding"/>
    <property type="evidence" value="ECO:0007669"/>
    <property type="project" value="InterPro"/>
</dbReference>
<gene>
    <name evidence="3" type="ORF">CHYS00102_LOCUS14959</name>
</gene>
<dbReference type="InterPro" id="IPR012677">
    <property type="entry name" value="Nucleotide-bd_a/b_plait_sf"/>
</dbReference>
<feature type="domain" description="RRM" evidence="2">
    <location>
        <begin position="131"/>
        <end position="177"/>
    </location>
</feature>
<dbReference type="InterPro" id="IPR035979">
    <property type="entry name" value="RBD_domain_sf"/>
</dbReference>
<evidence type="ECO:0000313" key="3">
    <source>
        <dbReference type="EMBL" id="CAD8887761.1"/>
    </source>
</evidence>
<evidence type="ECO:0000259" key="2">
    <source>
        <dbReference type="Pfam" id="PF00076"/>
    </source>
</evidence>
<feature type="region of interest" description="Disordered" evidence="1">
    <location>
        <begin position="1"/>
        <end position="23"/>
    </location>
</feature>
<dbReference type="Gene3D" id="3.30.70.330">
    <property type="match status" value="1"/>
</dbReference>
<organism evidence="3">
    <name type="scientific">Corethron hystrix</name>
    <dbReference type="NCBI Taxonomy" id="216773"/>
    <lineage>
        <taxon>Eukaryota</taxon>
        <taxon>Sar</taxon>
        <taxon>Stramenopiles</taxon>
        <taxon>Ochrophyta</taxon>
        <taxon>Bacillariophyta</taxon>
        <taxon>Coscinodiscophyceae</taxon>
        <taxon>Corethrophycidae</taxon>
        <taxon>Corethrales</taxon>
        <taxon>Corethraceae</taxon>
        <taxon>Corethron</taxon>
    </lineage>
</organism>
<reference evidence="3" key="1">
    <citation type="submission" date="2021-01" db="EMBL/GenBank/DDBJ databases">
        <authorList>
            <person name="Corre E."/>
            <person name="Pelletier E."/>
            <person name="Niang G."/>
            <person name="Scheremetjew M."/>
            <person name="Finn R."/>
            <person name="Kale V."/>
            <person name="Holt S."/>
            <person name="Cochrane G."/>
            <person name="Meng A."/>
            <person name="Brown T."/>
            <person name="Cohen L."/>
        </authorList>
    </citation>
    <scope>NUCLEOTIDE SEQUENCE</scope>
    <source>
        <strain evidence="3">308</strain>
    </source>
</reference>
<accession>A0A7S1BIR8</accession>
<dbReference type="EMBL" id="HBFR01020782">
    <property type="protein sequence ID" value="CAD8887761.1"/>
    <property type="molecule type" value="Transcribed_RNA"/>
</dbReference>
<dbReference type="Pfam" id="PF00076">
    <property type="entry name" value="RRM_1"/>
    <property type="match status" value="1"/>
</dbReference>
<dbReference type="InterPro" id="IPR000504">
    <property type="entry name" value="RRM_dom"/>
</dbReference>
<evidence type="ECO:0000256" key="1">
    <source>
        <dbReference type="SAM" id="MobiDB-lite"/>
    </source>
</evidence>
<feature type="compositionally biased region" description="Polar residues" evidence="1">
    <location>
        <begin position="1"/>
        <end position="11"/>
    </location>
</feature>
<dbReference type="CDD" id="cd00590">
    <property type="entry name" value="RRM_SF"/>
    <property type="match status" value="1"/>
</dbReference>
<dbReference type="SUPFAM" id="SSF54928">
    <property type="entry name" value="RNA-binding domain, RBD"/>
    <property type="match status" value="1"/>
</dbReference>
<proteinExistence type="predicted"/>
<dbReference type="AlphaFoldDB" id="A0A7S1BIR8"/>